<dbReference type="Gene3D" id="1.20.1250.20">
    <property type="entry name" value="MFS general substrate transporter like domains"/>
    <property type="match status" value="1"/>
</dbReference>
<dbReference type="EMBL" id="KZ825964">
    <property type="protein sequence ID" value="PYH90906.1"/>
    <property type="molecule type" value="Genomic_DNA"/>
</dbReference>
<dbReference type="InterPro" id="IPR036259">
    <property type="entry name" value="MFS_trans_sf"/>
</dbReference>
<evidence type="ECO:0000313" key="8">
    <source>
        <dbReference type="Proteomes" id="UP000247810"/>
    </source>
</evidence>
<evidence type="ECO:0000256" key="4">
    <source>
        <dbReference type="ARBA" id="ARBA00023136"/>
    </source>
</evidence>
<proteinExistence type="predicted"/>
<keyword evidence="2 6" id="KW-0812">Transmembrane</keyword>
<dbReference type="SUPFAM" id="SSF103473">
    <property type="entry name" value="MFS general substrate transporter"/>
    <property type="match status" value="2"/>
</dbReference>
<feature type="region of interest" description="Disordered" evidence="5">
    <location>
        <begin position="1"/>
        <end position="24"/>
    </location>
</feature>
<evidence type="ECO:0000256" key="1">
    <source>
        <dbReference type="ARBA" id="ARBA00004141"/>
    </source>
</evidence>
<dbReference type="AlphaFoldDB" id="A0A319D065"/>
<dbReference type="STRING" id="1448320.A0A319D065"/>
<comment type="subcellular location">
    <subcellularLocation>
        <location evidence="1">Membrane</location>
        <topology evidence="1">Multi-pass membrane protein</topology>
    </subcellularLocation>
</comment>
<dbReference type="OrthoDB" id="4509712at2759"/>
<protein>
    <submittedName>
        <fullName evidence="7">MFS general substrate transporter</fullName>
    </submittedName>
</protein>
<name>A0A319D065_9EURO</name>
<feature type="transmembrane region" description="Helical" evidence="6">
    <location>
        <begin position="224"/>
        <end position="242"/>
    </location>
</feature>
<evidence type="ECO:0000313" key="7">
    <source>
        <dbReference type="EMBL" id="PYH90906.1"/>
    </source>
</evidence>
<dbReference type="PANTHER" id="PTHR23502">
    <property type="entry name" value="MAJOR FACILITATOR SUPERFAMILY"/>
    <property type="match status" value="1"/>
</dbReference>
<feature type="transmembrane region" description="Helical" evidence="6">
    <location>
        <begin position="152"/>
        <end position="170"/>
    </location>
</feature>
<reference evidence="7 8" key="1">
    <citation type="submission" date="2018-02" db="EMBL/GenBank/DDBJ databases">
        <title>The genomes of Aspergillus section Nigri reveals drivers in fungal speciation.</title>
        <authorList>
            <consortium name="DOE Joint Genome Institute"/>
            <person name="Vesth T.C."/>
            <person name="Nybo J."/>
            <person name="Theobald S."/>
            <person name="Brandl J."/>
            <person name="Frisvad J.C."/>
            <person name="Nielsen K.F."/>
            <person name="Lyhne E.K."/>
            <person name="Kogle M.E."/>
            <person name="Kuo A."/>
            <person name="Riley R."/>
            <person name="Clum A."/>
            <person name="Nolan M."/>
            <person name="Lipzen A."/>
            <person name="Salamov A."/>
            <person name="Henrissat B."/>
            <person name="Wiebenga A."/>
            <person name="De vries R.P."/>
            <person name="Grigoriev I.V."/>
            <person name="Mortensen U.H."/>
            <person name="Andersen M.R."/>
            <person name="Baker S.E."/>
        </authorList>
    </citation>
    <scope>NUCLEOTIDE SEQUENCE [LARGE SCALE GENOMIC DNA]</scope>
    <source>
        <strain evidence="7 8">CBS 707.79</strain>
    </source>
</reference>
<feature type="compositionally biased region" description="Basic and acidic residues" evidence="5">
    <location>
        <begin position="7"/>
        <end position="16"/>
    </location>
</feature>
<evidence type="ECO:0000256" key="2">
    <source>
        <dbReference type="ARBA" id="ARBA00022692"/>
    </source>
</evidence>
<sequence length="438" mass="48228">MAQPDSKMVDPGEIEKPPIYNGQGTDEDPYIVEFHKDESDNPMNWSLFRKWLITTIVTLSVFAVTFTSSAYSDSANEVIRDFNISTEVFILGVSLFVLGFAIGPAVWGFLVSTANPRPSTPTLQLTPPSNLSTPISSTPTNTLRSELYGRQILWLTSHIAMIAFIGGSAGSQNITTLLILRLLAGTFGVSPLVNSGGTIADLFPRGPAWPRANPLLRGPLPRTGRIYAIFLFLIAILGVIFVPETYGPVLLAHRASHLTQTTKKLHISILEKRQGGRKNPSEVFLRALIRPWVLLFREPIVLVASLYMAIIYGTVYMFMGAMPIVYNEDRGWSEGIGGGYAEDAGGEIKNAGTQIIYLIIANFNSTLLQDVGWMASIILKKDDMGGNTSLFTTSIPTILEPIIWSMVQASGFRQAFFFICGSQQFLEFSLEIFQKTRS</sequence>
<feature type="transmembrane region" description="Helical" evidence="6">
    <location>
        <begin position="300"/>
        <end position="326"/>
    </location>
</feature>
<evidence type="ECO:0000256" key="3">
    <source>
        <dbReference type="ARBA" id="ARBA00022989"/>
    </source>
</evidence>
<accession>A0A319D065</accession>
<feature type="transmembrane region" description="Helical" evidence="6">
    <location>
        <begin position="51"/>
        <end position="68"/>
    </location>
</feature>
<feature type="transmembrane region" description="Helical" evidence="6">
    <location>
        <begin position="182"/>
        <end position="203"/>
    </location>
</feature>
<organism evidence="7 8">
    <name type="scientific">Aspergillus ellipticus CBS 707.79</name>
    <dbReference type="NCBI Taxonomy" id="1448320"/>
    <lineage>
        <taxon>Eukaryota</taxon>
        <taxon>Fungi</taxon>
        <taxon>Dikarya</taxon>
        <taxon>Ascomycota</taxon>
        <taxon>Pezizomycotina</taxon>
        <taxon>Eurotiomycetes</taxon>
        <taxon>Eurotiomycetidae</taxon>
        <taxon>Eurotiales</taxon>
        <taxon>Aspergillaceae</taxon>
        <taxon>Aspergillus</taxon>
        <taxon>Aspergillus subgen. Circumdati</taxon>
    </lineage>
</organism>
<evidence type="ECO:0000256" key="6">
    <source>
        <dbReference type="SAM" id="Phobius"/>
    </source>
</evidence>
<keyword evidence="8" id="KW-1185">Reference proteome</keyword>
<feature type="transmembrane region" description="Helical" evidence="6">
    <location>
        <begin position="88"/>
        <end position="110"/>
    </location>
</feature>
<keyword evidence="3 6" id="KW-1133">Transmembrane helix</keyword>
<gene>
    <name evidence="7" type="ORF">BO71DRAFT_486710</name>
</gene>
<dbReference type="VEuPathDB" id="FungiDB:BO71DRAFT_486710"/>
<dbReference type="PANTHER" id="PTHR23502:SF158">
    <property type="entry name" value="MULTIDRUG TRANSPORTER, PUTATIVE (AFU_ORTHOLOGUE AFUA_3G01890)-RELATED"/>
    <property type="match status" value="1"/>
</dbReference>
<keyword evidence="4 6" id="KW-0472">Membrane</keyword>
<dbReference type="Proteomes" id="UP000247810">
    <property type="component" value="Unassembled WGS sequence"/>
</dbReference>
<evidence type="ECO:0000256" key="5">
    <source>
        <dbReference type="SAM" id="MobiDB-lite"/>
    </source>
</evidence>
<dbReference type="GO" id="GO:0022857">
    <property type="term" value="F:transmembrane transporter activity"/>
    <property type="evidence" value="ECO:0007669"/>
    <property type="project" value="TreeGrafter"/>
</dbReference>
<dbReference type="GO" id="GO:0005886">
    <property type="term" value="C:plasma membrane"/>
    <property type="evidence" value="ECO:0007669"/>
    <property type="project" value="TreeGrafter"/>
</dbReference>